<gene>
    <name evidence="2" type="ORF">SOO65_12835</name>
</gene>
<dbReference type="InterPro" id="IPR001466">
    <property type="entry name" value="Beta-lactam-related"/>
</dbReference>
<dbReference type="EMBL" id="CP139487">
    <property type="protein sequence ID" value="WPU63575.1"/>
    <property type="molecule type" value="Genomic_DNA"/>
</dbReference>
<name>A0AAX4HK00_9BACT</name>
<evidence type="ECO:0000259" key="1">
    <source>
        <dbReference type="Pfam" id="PF00144"/>
    </source>
</evidence>
<organism evidence="2 3">
    <name type="scientific">Peredibacter starrii</name>
    <dbReference type="NCBI Taxonomy" id="28202"/>
    <lineage>
        <taxon>Bacteria</taxon>
        <taxon>Pseudomonadati</taxon>
        <taxon>Bdellovibrionota</taxon>
        <taxon>Bacteriovoracia</taxon>
        <taxon>Bacteriovoracales</taxon>
        <taxon>Bacteriovoracaceae</taxon>
        <taxon>Peredibacter</taxon>
    </lineage>
</organism>
<feature type="domain" description="Beta-lactamase-related" evidence="1">
    <location>
        <begin position="20"/>
        <end position="309"/>
    </location>
</feature>
<evidence type="ECO:0000313" key="3">
    <source>
        <dbReference type="Proteomes" id="UP001324634"/>
    </source>
</evidence>
<dbReference type="Pfam" id="PF00144">
    <property type="entry name" value="Beta-lactamase"/>
    <property type="match status" value="1"/>
</dbReference>
<reference evidence="2 3" key="1">
    <citation type="submission" date="2023-11" db="EMBL/GenBank/DDBJ databases">
        <title>Peredibacter starrii A3.12.</title>
        <authorList>
            <person name="Mitchell R.J."/>
        </authorList>
    </citation>
    <scope>NUCLEOTIDE SEQUENCE [LARGE SCALE GENOMIC DNA]</scope>
    <source>
        <strain evidence="2 3">A3.12</strain>
    </source>
</reference>
<sequence length="325" mass="36391">MKILNDLKFLFSPYVGPSLIKGLAVIVVHNSNSLIICHGSSNAKLKTPMLDNTYFEIASITKTFVGILVSKMVLENKLSLDSKLSLYFTVVPEAQDVSILELMTHTSGLPRLPSNLKPTNPMNPYQDYSYNDLTNELKQVEIGQKQYLYSNLGFAILGKIIEKIYGDTFSNVLRKEVLIPLELSDMSFSNDSRPIPLTSVHSSHFPNVEPWVLGEFEAAGGLRANILQMQKYLMANILPEKTPLKEAILFSHTIFHQADEFRVAMAWHQENMSGNYFHEGGTYGSSSLIEFNPGSKTGIVILSNTYTSFEEFGPAIESAYKLFEK</sequence>
<dbReference type="Gene3D" id="3.40.710.10">
    <property type="entry name" value="DD-peptidase/beta-lactamase superfamily"/>
    <property type="match status" value="1"/>
</dbReference>
<dbReference type="PANTHER" id="PTHR46825">
    <property type="entry name" value="D-ALANYL-D-ALANINE-CARBOXYPEPTIDASE/ENDOPEPTIDASE AMPH"/>
    <property type="match status" value="1"/>
</dbReference>
<dbReference type="SUPFAM" id="SSF56601">
    <property type="entry name" value="beta-lactamase/transpeptidase-like"/>
    <property type="match status" value="1"/>
</dbReference>
<keyword evidence="3" id="KW-1185">Reference proteome</keyword>
<dbReference type="RefSeq" id="WP_321390522.1">
    <property type="nucleotide sequence ID" value="NZ_CP139487.1"/>
</dbReference>
<protein>
    <submittedName>
        <fullName evidence="2">Serine hydrolase domain-containing protein</fullName>
        <ecNumber evidence="2">3.1.1.103</ecNumber>
    </submittedName>
</protein>
<keyword evidence="2" id="KW-0378">Hydrolase</keyword>
<dbReference type="KEGG" id="psti:SOO65_12835"/>
<dbReference type="AlphaFoldDB" id="A0AAX4HK00"/>
<dbReference type="InterPro" id="IPR050491">
    <property type="entry name" value="AmpC-like"/>
</dbReference>
<accession>A0AAX4HK00</accession>
<dbReference type="PANTHER" id="PTHR46825:SF8">
    <property type="entry name" value="BETA-LACTAMASE-RELATED"/>
    <property type="match status" value="1"/>
</dbReference>
<evidence type="ECO:0000313" key="2">
    <source>
        <dbReference type="EMBL" id="WPU63575.1"/>
    </source>
</evidence>
<dbReference type="InterPro" id="IPR012338">
    <property type="entry name" value="Beta-lactam/transpept-like"/>
</dbReference>
<dbReference type="EC" id="3.1.1.103" evidence="2"/>
<dbReference type="GO" id="GO:0016787">
    <property type="term" value="F:hydrolase activity"/>
    <property type="evidence" value="ECO:0007669"/>
    <property type="project" value="UniProtKB-KW"/>
</dbReference>
<dbReference type="Proteomes" id="UP001324634">
    <property type="component" value="Chromosome"/>
</dbReference>
<proteinExistence type="predicted"/>